<reference evidence="2" key="1">
    <citation type="submission" date="2013-12" db="EMBL/GenBank/DDBJ databases">
        <title>A Varibaculum cambriense genome reconstructed from a premature infant gut community with otherwise low bacterial novelty that shifts toward anaerobic metabolism during the third week of life.</title>
        <authorList>
            <person name="Brown C.T."/>
            <person name="Sharon I."/>
            <person name="Thomas B.C."/>
            <person name="Castelle C.J."/>
            <person name="Morowitz M.J."/>
            <person name="Banfield J.F."/>
        </authorList>
    </citation>
    <scope>NUCLEOTIDE SEQUENCE</scope>
</reference>
<sequence>MNSGIVTADRIVVPITICVAYSGLFFISIAISDILIAV</sequence>
<organism evidence="2">
    <name type="scientific">human gut metagenome</name>
    <dbReference type="NCBI Taxonomy" id="408170"/>
    <lineage>
        <taxon>unclassified sequences</taxon>
        <taxon>metagenomes</taxon>
        <taxon>organismal metagenomes</taxon>
    </lineage>
</organism>
<keyword evidence="1" id="KW-0812">Transmembrane</keyword>
<proteinExistence type="predicted"/>
<feature type="transmembrane region" description="Helical" evidence="1">
    <location>
        <begin position="12"/>
        <end position="36"/>
    </location>
</feature>
<comment type="caution">
    <text evidence="2">The sequence shown here is derived from an EMBL/GenBank/DDBJ whole genome shotgun (WGS) entry which is preliminary data.</text>
</comment>
<name>W1YDY7_9ZZZZ</name>
<gene>
    <name evidence="2" type="ORF">Q604_UNBC06173G0001</name>
</gene>
<keyword evidence="1" id="KW-1133">Transmembrane helix</keyword>
<evidence type="ECO:0000313" key="2">
    <source>
        <dbReference type="EMBL" id="ETJ39935.1"/>
    </source>
</evidence>
<protein>
    <submittedName>
        <fullName evidence="2">Uncharacterized protein</fullName>
    </submittedName>
</protein>
<accession>W1YDY7</accession>
<feature type="non-terminal residue" evidence="2">
    <location>
        <position position="38"/>
    </location>
</feature>
<dbReference type="EMBL" id="AZMM01006173">
    <property type="protein sequence ID" value="ETJ39935.1"/>
    <property type="molecule type" value="Genomic_DNA"/>
</dbReference>
<evidence type="ECO:0000256" key="1">
    <source>
        <dbReference type="SAM" id="Phobius"/>
    </source>
</evidence>
<dbReference type="AlphaFoldDB" id="W1YDY7"/>
<keyword evidence="1" id="KW-0472">Membrane</keyword>